<feature type="transmembrane region" description="Helical" evidence="2">
    <location>
        <begin position="323"/>
        <end position="344"/>
    </location>
</feature>
<protein>
    <recommendedName>
        <fullName evidence="5">Glycerophosphoryl diester phosphodiesterase membrane domain-containing protein</fullName>
    </recommendedName>
</protein>
<evidence type="ECO:0000313" key="3">
    <source>
        <dbReference type="EMBL" id="MBE1607838.1"/>
    </source>
</evidence>
<feature type="transmembrane region" description="Helical" evidence="2">
    <location>
        <begin position="251"/>
        <end position="272"/>
    </location>
</feature>
<comment type="caution">
    <text evidence="3">The sequence shown here is derived from an EMBL/GenBank/DDBJ whole genome shotgun (WGS) entry which is preliminary data.</text>
</comment>
<feature type="region of interest" description="Disordered" evidence="1">
    <location>
        <begin position="1"/>
        <end position="93"/>
    </location>
</feature>
<keyword evidence="2" id="KW-0812">Transmembrane</keyword>
<keyword evidence="4" id="KW-1185">Reference proteome</keyword>
<proteinExistence type="predicted"/>
<evidence type="ECO:0008006" key="5">
    <source>
        <dbReference type="Google" id="ProtNLM"/>
    </source>
</evidence>
<feature type="transmembrane region" description="Helical" evidence="2">
    <location>
        <begin position="218"/>
        <end position="245"/>
    </location>
</feature>
<dbReference type="PANTHER" id="PTHR33133:SF1">
    <property type="entry name" value="EXPRESSED PROTEIN-RELATED"/>
    <property type="match status" value="1"/>
</dbReference>
<dbReference type="RefSeq" id="WP_192751719.1">
    <property type="nucleotide sequence ID" value="NZ_BAABJL010000040.1"/>
</dbReference>
<reference evidence="3" key="1">
    <citation type="submission" date="2020-10" db="EMBL/GenBank/DDBJ databases">
        <title>Sequencing the genomes of 1000 actinobacteria strains.</title>
        <authorList>
            <person name="Klenk H.-P."/>
        </authorList>
    </citation>
    <scope>NUCLEOTIDE SEQUENCE</scope>
    <source>
        <strain evidence="3">DSM 45354</strain>
    </source>
</reference>
<dbReference type="PANTHER" id="PTHR33133">
    <property type="entry name" value="OS08G0107100 PROTEIN-RELATED"/>
    <property type="match status" value="1"/>
</dbReference>
<evidence type="ECO:0000256" key="2">
    <source>
        <dbReference type="SAM" id="Phobius"/>
    </source>
</evidence>
<feature type="transmembrane region" description="Helical" evidence="2">
    <location>
        <begin position="167"/>
        <end position="197"/>
    </location>
</feature>
<sequence>MTDTGTPPGEQSGAGEGLSQPSGQPPATSGWGDPRDPGTPSSAGWGTTPPSWGAGPSGEAPSGAGGPAWGGRPAWGGGGPSWGGGPAWEAAQAPKPGVVPLRPLGFGEVLDGAFTTVQRYPKIMLGLSTAVMAVLTAVYFATMFVAFADIFTATSDTDITRISDATWAGFAVSVLALTLVSWVATVMLTGMITVTVSRGVLGRPASVGEVWRTSRPHLLRLLGLTFLIAAAYTVGIAVAILVVALGFYLNLAVGVLLAVVVGIGAVFVGVVAGTRTALASAVLVLETQPLDPALPSGEQRRVPVVAALRRSWHLVKGRTPRTLGILVVANLVASVVSSVIQTAFTLLATGIGVGVGDSFGGTEAVTLVVLGIGALASSVLQIAFLSAVNALVYVDARMRSEGLDITLAQVTGTGAGIEAPGSPWATR</sequence>
<dbReference type="AlphaFoldDB" id="A0A927MYX2"/>
<accession>A0A927MYX2</accession>
<feature type="compositionally biased region" description="Gly residues" evidence="1">
    <location>
        <begin position="63"/>
        <end position="86"/>
    </location>
</feature>
<organism evidence="3 4">
    <name type="scientific">Actinopolymorpha pittospori</name>
    <dbReference type="NCBI Taxonomy" id="648752"/>
    <lineage>
        <taxon>Bacteria</taxon>
        <taxon>Bacillati</taxon>
        <taxon>Actinomycetota</taxon>
        <taxon>Actinomycetes</taxon>
        <taxon>Propionibacteriales</taxon>
        <taxon>Actinopolymorphaceae</taxon>
        <taxon>Actinopolymorpha</taxon>
    </lineage>
</organism>
<feature type="compositionally biased region" description="Low complexity" evidence="1">
    <location>
        <begin position="49"/>
        <end position="62"/>
    </location>
</feature>
<evidence type="ECO:0000313" key="4">
    <source>
        <dbReference type="Proteomes" id="UP000638648"/>
    </source>
</evidence>
<dbReference type="EMBL" id="JADBEM010000001">
    <property type="protein sequence ID" value="MBE1607838.1"/>
    <property type="molecule type" value="Genomic_DNA"/>
</dbReference>
<dbReference type="Proteomes" id="UP000638648">
    <property type="component" value="Unassembled WGS sequence"/>
</dbReference>
<keyword evidence="2" id="KW-0472">Membrane</keyword>
<gene>
    <name evidence="3" type="ORF">HEB94_004686</name>
</gene>
<feature type="transmembrane region" description="Helical" evidence="2">
    <location>
        <begin position="123"/>
        <end position="147"/>
    </location>
</feature>
<keyword evidence="2" id="KW-1133">Transmembrane helix</keyword>
<feature type="transmembrane region" description="Helical" evidence="2">
    <location>
        <begin position="364"/>
        <end position="394"/>
    </location>
</feature>
<evidence type="ECO:0000256" key="1">
    <source>
        <dbReference type="SAM" id="MobiDB-lite"/>
    </source>
</evidence>
<name>A0A927MYX2_9ACTN</name>